<organism evidence="2 3">
    <name type="scientific">Halomarina oriensis</name>
    <dbReference type="NCBI Taxonomy" id="671145"/>
    <lineage>
        <taxon>Archaea</taxon>
        <taxon>Methanobacteriati</taxon>
        <taxon>Methanobacteriota</taxon>
        <taxon>Stenosarchaea group</taxon>
        <taxon>Halobacteria</taxon>
        <taxon>Halobacteriales</taxon>
        <taxon>Natronomonadaceae</taxon>
        <taxon>Halomarina</taxon>
    </lineage>
</organism>
<keyword evidence="2" id="KW-0808">Transferase</keyword>
<dbReference type="InterPro" id="IPR013216">
    <property type="entry name" value="Methyltransf_11"/>
</dbReference>
<keyword evidence="2" id="KW-0489">Methyltransferase</keyword>
<evidence type="ECO:0000259" key="1">
    <source>
        <dbReference type="Pfam" id="PF08241"/>
    </source>
</evidence>
<dbReference type="CDD" id="cd02440">
    <property type="entry name" value="AdoMet_MTases"/>
    <property type="match status" value="1"/>
</dbReference>
<comment type="caution">
    <text evidence="2">The sequence shown here is derived from an EMBL/GenBank/DDBJ whole genome shotgun (WGS) entry which is preliminary data.</text>
</comment>
<dbReference type="SUPFAM" id="SSF53335">
    <property type="entry name" value="S-adenosyl-L-methionine-dependent methyltransferases"/>
    <property type="match status" value="1"/>
</dbReference>
<dbReference type="AlphaFoldDB" id="A0A6B0GEB9"/>
<accession>A0A6B0GEB9</accession>
<evidence type="ECO:0000313" key="3">
    <source>
        <dbReference type="Proteomes" id="UP000451471"/>
    </source>
</evidence>
<dbReference type="Gene3D" id="3.40.50.150">
    <property type="entry name" value="Vaccinia Virus protein VP39"/>
    <property type="match status" value="1"/>
</dbReference>
<dbReference type="EMBL" id="WSZK01000006">
    <property type="protein sequence ID" value="MWG33286.1"/>
    <property type="molecule type" value="Genomic_DNA"/>
</dbReference>
<dbReference type="PANTHER" id="PTHR43591">
    <property type="entry name" value="METHYLTRANSFERASE"/>
    <property type="match status" value="1"/>
</dbReference>
<dbReference type="InterPro" id="IPR029063">
    <property type="entry name" value="SAM-dependent_MTases_sf"/>
</dbReference>
<proteinExistence type="predicted"/>
<dbReference type="RefSeq" id="WP_368279762.1">
    <property type="nucleotide sequence ID" value="NZ_WSZK01000006.1"/>
</dbReference>
<evidence type="ECO:0000313" key="2">
    <source>
        <dbReference type="EMBL" id="MWG33286.1"/>
    </source>
</evidence>
<name>A0A6B0GEB9_9EURY</name>
<keyword evidence="3" id="KW-1185">Reference proteome</keyword>
<reference evidence="2 3" key="1">
    <citation type="submission" date="2019-12" db="EMBL/GenBank/DDBJ databases">
        <title>Halocatena pleomorpha gen. nov. sp. nov., an extremely halophilic archaeon of family Halobacteriaceae isolated from saltpan soil.</title>
        <authorList>
            <person name="Pal Y."/>
            <person name="Verma A."/>
            <person name="Krishnamurthi S."/>
            <person name="Kumar P."/>
        </authorList>
    </citation>
    <scope>NUCLEOTIDE SEQUENCE [LARGE SCALE GENOMIC DNA]</scope>
    <source>
        <strain evidence="2 3">JCM 16495</strain>
    </source>
</reference>
<dbReference type="GO" id="GO:0008757">
    <property type="term" value="F:S-adenosylmethionine-dependent methyltransferase activity"/>
    <property type="evidence" value="ECO:0007669"/>
    <property type="project" value="InterPro"/>
</dbReference>
<protein>
    <submittedName>
        <fullName evidence="2">Methyltransferase domain-containing protein</fullName>
    </submittedName>
</protein>
<dbReference type="Pfam" id="PF08241">
    <property type="entry name" value="Methyltransf_11"/>
    <property type="match status" value="1"/>
</dbReference>
<feature type="domain" description="Methyltransferase type 11" evidence="1">
    <location>
        <begin position="55"/>
        <end position="144"/>
    </location>
</feature>
<dbReference type="GO" id="GO:0032259">
    <property type="term" value="P:methylation"/>
    <property type="evidence" value="ECO:0007669"/>
    <property type="project" value="UniProtKB-KW"/>
</dbReference>
<gene>
    <name evidence="2" type="ORF">GQS65_02060</name>
</gene>
<sequence>MTDWCEDREALAEQYDDASNLDARIALHERFSTAERDLKPWLFDQFDCPDSPRILTLGGGPGDVWADVGVPGDWTVVHTDASSGMVEEARDAVDAQFAVADAASLPFASDSFDAVTANFVLYHIAERRRTFREIRRVLRPGGTLHAATSGEAHLRELYERVEAVHEGVVPRIEGFRLENGREQLTAVFDRVECRRHEDALAVTDVDVLVGYALSREEFDESDAPALREAFEEGFEDGVFRVRKDAGVFVAHVAE</sequence>
<dbReference type="Proteomes" id="UP000451471">
    <property type="component" value="Unassembled WGS sequence"/>
</dbReference>